<dbReference type="Pfam" id="PF12903">
    <property type="entry name" value="DUF3830"/>
    <property type="match status" value="1"/>
</dbReference>
<dbReference type="AlphaFoldDB" id="A0A4R8MD00"/>
<proteinExistence type="predicted"/>
<dbReference type="Gene3D" id="2.40.100.20">
    <property type="match status" value="1"/>
</dbReference>
<sequence>MRKLRISFADEKVEAFAVLLDEKAPSTCDCLWNALEKPVEGLCIHAMWTGREISFPFPGGAFPLDEGLHLPPENQITIPLPGDIVWNAYAPYQWQGNPNIVYDFGVFYGRDSRLLLPMGWKPSTLFARIEENLEPFAAVCARCQSEGRKKLRIERA</sequence>
<reference evidence="1 2" key="1">
    <citation type="submission" date="2019-03" db="EMBL/GenBank/DDBJ databases">
        <title>Genomic Encyclopedia of Type Strains, Phase IV (KMG-IV): sequencing the most valuable type-strain genomes for metagenomic binning, comparative biology and taxonomic classification.</title>
        <authorList>
            <person name="Goeker M."/>
        </authorList>
    </citation>
    <scope>NUCLEOTIDE SEQUENCE [LARGE SCALE GENOMIC DNA]</scope>
    <source>
        <strain evidence="1 2">DSM 25964</strain>
    </source>
</reference>
<comment type="caution">
    <text evidence="1">The sequence shown here is derived from an EMBL/GenBank/DDBJ whole genome shotgun (WGS) entry which is preliminary data.</text>
</comment>
<accession>A0A4R8MD00</accession>
<evidence type="ECO:0000313" key="2">
    <source>
        <dbReference type="Proteomes" id="UP000295066"/>
    </source>
</evidence>
<dbReference type="EMBL" id="SORI01000003">
    <property type="protein sequence ID" value="TDY62868.1"/>
    <property type="molecule type" value="Genomic_DNA"/>
</dbReference>
<dbReference type="Proteomes" id="UP000295066">
    <property type="component" value="Unassembled WGS sequence"/>
</dbReference>
<dbReference type="RefSeq" id="WP_133956463.1">
    <property type="nucleotide sequence ID" value="NZ_SORI01000003.1"/>
</dbReference>
<gene>
    <name evidence="1" type="ORF">C8D99_10388</name>
</gene>
<dbReference type="OrthoDB" id="8479268at2"/>
<protein>
    <submittedName>
        <fullName evidence="1">Uncharacterized protein DUF3830</fullName>
    </submittedName>
</protein>
<organism evidence="1 2">
    <name type="scientific">Aminivibrio pyruvatiphilus</name>
    <dbReference type="NCBI Taxonomy" id="1005740"/>
    <lineage>
        <taxon>Bacteria</taxon>
        <taxon>Thermotogati</taxon>
        <taxon>Synergistota</taxon>
        <taxon>Synergistia</taxon>
        <taxon>Synergistales</taxon>
        <taxon>Aminobacteriaceae</taxon>
        <taxon>Aminivibrio</taxon>
    </lineage>
</organism>
<name>A0A4R8MD00_9BACT</name>
<dbReference type="InterPro" id="IPR024532">
    <property type="entry name" value="DUF3830"/>
</dbReference>
<evidence type="ECO:0000313" key="1">
    <source>
        <dbReference type="EMBL" id="TDY62868.1"/>
    </source>
</evidence>
<keyword evidence="2" id="KW-1185">Reference proteome</keyword>